<dbReference type="PROSITE" id="PS50877">
    <property type="entry name" value="GOLOCO"/>
    <property type="match status" value="4"/>
</dbReference>
<evidence type="ECO:0000256" key="4">
    <source>
        <dbReference type="ARBA" id="ARBA00022475"/>
    </source>
</evidence>
<reference evidence="11" key="2">
    <citation type="submission" date="2021-01" db="UniProtKB">
        <authorList>
            <consortium name="EnsemblMetazoa"/>
        </authorList>
    </citation>
    <scope>IDENTIFICATION</scope>
</reference>
<evidence type="ECO:0000256" key="2">
    <source>
        <dbReference type="ARBA" id="ARBA00004496"/>
    </source>
</evidence>
<evidence type="ECO:0000256" key="8">
    <source>
        <dbReference type="ARBA" id="ARBA00022803"/>
    </source>
</evidence>
<keyword evidence="9" id="KW-0472">Membrane</keyword>
<dbReference type="PROSITE" id="PS50005">
    <property type="entry name" value="TPR"/>
    <property type="match status" value="1"/>
</dbReference>
<keyword evidence="6" id="KW-0597">Phosphoprotein</keyword>
<evidence type="ECO:0000256" key="9">
    <source>
        <dbReference type="ARBA" id="ARBA00023136"/>
    </source>
</evidence>
<evidence type="ECO:0008006" key="13">
    <source>
        <dbReference type="Google" id="ProtNLM"/>
    </source>
</evidence>
<evidence type="ECO:0000256" key="6">
    <source>
        <dbReference type="ARBA" id="ARBA00022553"/>
    </source>
</evidence>
<keyword evidence="4" id="KW-1003">Cell membrane</keyword>
<dbReference type="SMART" id="SM00390">
    <property type="entry name" value="GoLoco"/>
    <property type="match status" value="4"/>
</dbReference>
<dbReference type="InterPro" id="IPR052386">
    <property type="entry name" value="GPSM"/>
</dbReference>
<dbReference type="FunFam" id="1.25.40.10:FF:000043">
    <property type="entry name" value="G-protein-signaling modulator 2 isoform X1"/>
    <property type="match status" value="1"/>
</dbReference>
<evidence type="ECO:0000256" key="5">
    <source>
        <dbReference type="ARBA" id="ARBA00022490"/>
    </source>
</evidence>
<dbReference type="InterPro" id="IPR019734">
    <property type="entry name" value="TPR_rpt"/>
</dbReference>
<dbReference type="InterPro" id="IPR011990">
    <property type="entry name" value="TPR-like_helical_dom_sf"/>
</dbReference>
<sequence>MQSEASCMELALEGERLCKAGNCREGVRYLEAAVEVGTDDLKTLSAIYSQLGNAYFYLEDYGKALTYHKHDLTLATSIGDRLGEAKASGNIGNTLKVLGKFDEAICCCQRHLDISRELSEKVGEGRALYNLGNVYHAKGKHAGRSGHQDPGDFPQEVTDCLKQAIQFYEANLAIVRELGDRAAQGRACGNLGNTHYLLGNFETAIQFHTERLAIAKEFGDKAAERRAYSNLGNACVFMVQFEVAAKYYKKSLHIARQLGELAMEAQACYSLGNTYTLLREYEKAVEYHSRHMEIAQQLNDRVGEGRACWSLGNAHTSLGNHEKALHYATLHLQISREVGDRTGEVTAKMNLQDLQTLFGISTADLSEVSTTVQTPLQESKGARPRRRRSMENLELVAMTPEKGGEPIQMLDDADNFFEALSRFQSNRMDEQRCSFGRLQKKLADEEGNGLPEKEELLDEIAKLQGSRLNEQRAFSVKRLPGLPGLRANEDVVGKLLAKGERAEPDDDFFEMIIRCQGARIEDQRSTLPIQAPAPTVPDEDFFSLIQRIQSKRIEEQRSIAPWEKGSGTSCVCFYDYDTSRTEGTACCVYSRPVQESHL</sequence>
<dbReference type="GO" id="GO:0030695">
    <property type="term" value="F:GTPase regulator activity"/>
    <property type="evidence" value="ECO:0007669"/>
    <property type="project" value="InterPro"/>
</dbReference>
<keyword evidence="5" id="KW-0963">Cytoplasm</keyword>
<dbReference type="SUPFAM" id="SSF48452">
    <property type="entry name" value="TPR-like"/>
    <property type="match status" value="2"/>
</dbReference>
<dbReference type="Pfam" id="PF13424">
    <property type="entry name" value="TPR_12"/>
    <property type="match status" value="3"/>
</dbReference>
<dbReference type="Gene3D" id="1.25.40.10">
    <property type="entry name" value="Tetratricopeptide repeat domain"/>
    <property type="match status" value="3"/>
</dbReference>
<dbReference type="GO" id="GO:0005737">
    <property type="term" value="C:cytoplasm"/>
    <property type="evidence" value="ECO:0007669"/>
    <property type="project" value="UniProtKB-SubCell"/>
</dbReference>
<evidence type="ECO:0000256" key="7">
    <source>
        <dbReference type="ARBA" id="ARBA00022737"/>
    </source>
</evidence>
<dbReference type="EnsemblMetazoa" id="XM_030997005">
    <property type="protein sequence ID" value="XP_030852865"/>
    <property type="gene ID" value="GeneID_593595"/>
</dbReference>
<dbReference type="PANTHER" id="PTHR45954">
    <property type="entry name" value="LD33695P"/>
    <property type="match status" value="1"/>
</dbReference>
<keyword evidence="12" id="KW-1185">Reference proteome</keyword>
<dbReference type="GeneID" id="593595"/>
<evidence type="ECO:0000256" key="3">
    <source>
        <dbReference type="ARBA" id="ARBA00006600"/>
    </source>
</evidence>
<dbReference type="Proteomes" id="UP000007110">
    <property type="component" value="Unassembled WGS sequence"/>
</dbReference>
<dbReference type="AlphaFoldDB" id="A0A7M7PNG0"/>
<protein>
    <recommendedName>
        <fullName evidence="13">G-protein-signaling modulator 2</fullName>
    </recommendedName>
</protein>
<dbReference type="GO" id="GO:0005886">
    <property type="term" value="C:plasma membrane"/>
    <property type="evidence" value="ECO:0007669"/>
    <property type="project" value="UniProtKB-SubCell"/>
</dbReference>
<dbReference type="InterPro" id="IPR003109">
    <property type="entry name" value="GoLoco_motif"/>
</dbReference>
<accession>A0A7M7PNG0</accession>
<dbReference type="PANTHER" id="PTHR45954:SF1">
    <property type="entry name" value="LD33695P"/>
    <property type="match status" value="1"/>
</dbReference>
<dbReference type="CTD" id="593595"/>
<name>A0A7M7PNG0_STRPU</name>
<proteinExistence type="inferred from homology"/>
<organism evidence="11 12">
    <name type="scientific">Strongylocentrotus purpuratus</name>
    <name type="common">Purple sea urchin</name>
    <dbReference type="NCBI Taxonomy" id="7668"/>
    <lineage>
        <taxon>Eukaryota</taxon>
        <taxon>Metazoa</taxon>
        <taxon>Echinodermata</taxon>
        <taxon>Eleutherozoa</taxon>
        <taxon>Echinozoa</taxon>
        <taxon>Echinoidea</taxon>
        <taxon>Euechinoidea</taxon>
        <taxon>Echinacea</taxon>
        <taxon>Camarodonta</taxon>
        <taxon>Echinidea</taxon>
        <taxon>Strongylocentrotidae</taxon>
        <taxon>Strongylocentrotus</taxon>
    </lineage>
</organism>
<dbReference type="RefSeq" id="XP_030852865.1">
    <property type="nucleotide sequence ID" value="XM_030997005.1"/>
</dbReference>
<comment type="similarity">
    <text evidence="3">Belongs to the GPSM family.</text>
</comment>
<comment type="subcellular location">
    <subcellularLocation>
        <location evidence="1">Cell membrane</location>
    </subcellularLocation>
    <subcellularLocation>
        <location evidence="2">Cytoplasm</location>
    </subcellularLocation>
</comment>
<feature type="repeat" description="TPR" evidence="10">
    <location>
        <begin position="265"/>
        <end position="298"/>
    </location>
</feature>
<dbReference type="Pfam" id="PF02188">
    <property type="entry name" value="GoLoco"/>
    <property type="match status" value="3"/>
</dbReference>
<reference evidence="12" key="1">
    <citation type="submission" date="2015-02" db="EMBL/GenBank/DDBJ databases">
        <title>Genome sequencing for Strongylocentrotus purpuratus.</title>
        <authorList>
            <person name="Murali S."/>
            <person name="Liu Y."/>
            <person name="Vee V."/>
            <person name="English A."/>
            <person name="Wang M."/>
            <person name="Skinner E."/>
            <person name="Han Y."/>
            <person name="Muzny D.M."/>
            <person name="Worley K.C."/>
            <person name="Gibbs R.A."/>
        </authorList>
    </citation>
    <scope>NUCLEOTIDE SEQUENCE</scope>
</reference>
<evidence type="ECO:0000313" key="11">
    <source>
        <dbReference type="EnsemblMetazoa" id="XP_030852865"/>
    </source>
</evidence>
<evidence type="ECO:0000313" key="12">
    <source>
        <dbReference type="Proteomes" id="UP000007110"/>
    </source>
</evidence>
<evidence type="ECO:0000256" key="10">
    <source>
        <dbReference type="PROSITE-ProRule" id="PRU00339"/>
    </source>
</evidence>
<evidence type="ECO:0000256" key="1">
    <source>
        <dbReference type="ARBA" id="ARBA00004236"/>
    </source>
</evidence>
<keyword evidence="7" id="KW-0677">Repeat</keyword>
<dbReference type="SMART" id="SM00028">
    <property type="entry name" value="TPR"/>
    <property type="match status" value="7"/>
</dbReference>
<keyword evidence="8 10" id="KW-0802">TPR repeat</keyword>